<accession>A0A1B1SC20</accession>
<keyword evidence="1" id="KW-1133">Transmembrane helix</keyword>
<accession>A0A1Z2XGF9</accession>
<dbReference type="RefSeq" id="WP_068961665.1">
    <property type="nucleotide sequence ID" value="NZ_CAJTAP010000004.1"/>
</dbReference>
<dbReference type="InterPro" id="IPR025367">
    <property type="entry name" value="DUF4271"/>
</dbReference>
<evidence type="ECO:0008006" key="4">
    <source>
        <dbReference type="Google" id="ProtNLM"/>
    </source>
</evidence>
<reference evidence="3" key="1">
    <citation type="submission" date="2016-04" db="EMBL/GenBank/DDBJ databases">
        <title>Complete Genome Sequences of Twelve Strains of a Stable Defined Moderately Diverse Mouse Microbiota 2 (sDMDMm2).</title>
        <authorList>
            <person name="Uchimura Y."/>
            <person name="Wyss M."/>
            <person name="Brugiroux S."/>
            <person name="Limenitakis J.P."/>
            <person name="Stecher B."/>
            <person name="McCoy K.D."/>
            <person name="Macpherson A.J."/>
        </authorList>
    </citation>
    <scope>NUCLEOTIDE SEQUENCE [LARGE SCALE GENOMIC DNA]</scope>
    <source>
        <strain evidence="3">YL27</strain>
    </source>
</reference>
<evidence type="ECO:0000313" key="2">
    <source>
        <dbReference type="EMBL" id="ANU64384.1"/>
    </source>
</evidence>
<organism evidence="2 3">
    <name type="scientific">Muribaculum intestinale</name>
    <dbReference type="NCBI Taxonomy" id="1796646"/>
    <lineage>
        <taxon>Bacteria</taxon>
        <taxon>Pseudomonadati</taxon>
        <taxon>Bacteroidota</taxon>
        <taxon>Bacteroidia</taxon>
        <taxon>Bacteroidales</taxon>
        <taxon>Muribaculaceae</taxon>
        <taxon>Muribaculum</taxon>
    </lineage>
</organism>
<dbReference type="Proteomes" id="UP000186351">
    <property type="component" value="Chromosome"/>
</dbReference>
<evidence type="ECO:0000256" key="1">
    <source>
        <dbReference type="SAM" id="Phobius"/>
    </source>
</evidence>
<proteinExistence type="predicted"/>
<feature type="transmembrane region" description="Helical" evidence="1">
    <location>
        <begin position="225"/>
        <end position="247"/>
    </location>
</feature>
<protein>
    <recommendedName>
        <fullName evidence="4">DUF4271 domain-containing protein</fullName>
    </recommendedName>
</protein>
<feature type="transmembrane region" description="Helical" evidence="1">
    <location>
        <begin position="197"/>
        <end position="213"/>
    </location>
</feature>
<evidence type="ECO:0000313" key="3">
    <source>
        <dbReference type="Proteomes" id="UP000186351"/>
    </source>
</evidence>
<dbReference type="STRING" id="1796646.A4V02_12100"/>
<gene>
    <name evidence="2" type="ORF">A4V02_12100</name>
</gene>
<keyword evidence="3" id="KW-1185">Reference proteome</keyword>
<dbReference type="AlphaFoldDB" id="A0A1B1SC20"/>
<sequence length="259" mass="29143">MQFQQYSHPDDAPTELWISGLTQDSVGYTTGLAATDRPELPGYNSGVLCMVIAMMLLVIFNARHYGRFFRRLVKNVWSIRVRTNLFDEHTVNETRIMIALIVQVCVCESLLGVTWMTSHGYTFTSGGLAAAAAIGTLITCLYYVAQIVVYRIVGYAFTSRLLCIQWIQGFNSTQTLLGFALLVPTLISLFYPSASEGLITVSVCLYILARIVFICKGFRIFYHNFFSLTYFILYLCSVEIIPLILVYRGISSICCNFLS</sequence>
<dbReference type="Pfam" id="PF14093">
    <property type="entry name" value="DUF4271"/>
    <property type="match status" value="1"/>
</dbReference>
<dbReference type="OrthoDB" id="1467217at2"/>
<dbReference type="KEGG" id="pary:A4V02_12100"/>
<dbReference type="EMBL" id="CP015402">
    <property type="protein sequence ID" value="ANU64384.1"/>
    <property type="molecule type" value="Genomic_DNA"/>
</dbReference>
<feature type="transmembrane region" description="Helical" evidence="1">
    <location>
        <begin position="96"/>
        <end position="116"/>
    </location>
</feature>
<feature type="transmembrane region" description="Helical" evidence="1">
    <location>
        <begin position="174"/>
        <end position="191"/>
    </location>
</feature>
<keyword evidence="1" id="KW-0472">Membrane</keyword>
<name>A0A1B1SC20_9BACT</name>
<dbReference type="GeneID" id="65537615"/>
<feature type="transmembrane region" description="Helical" evidence="1">
    <location>
        <begin position="42"/>
        <end position="62"/>
    </location>
</feature>
<feature type="transmembrane region" description="Helical" evidence="1">
    <location>
        <begin position="128"/>
        <end position="153"/>
    </location>
</feature>
<keyword evidence="1" id="KW-0812">Transmembrane</keyword>